<dbReference type="Gene3D" id="3.90.79.10">
    <property type="entry name" value="Nucleoside Triphosphate Pyrophosphohydrolase"/>
    <property type="match status" value="1"/>
</dbReference>
<dbReference type="PANTHER" id="PTHR10885:SF0">
    <property type="entry name" value="ISOPENTENYL-DIPHOSPHATE DELTA-ISOMERASE"/>
    <property type="match status" value="1"/>
</dbReference>
<evidence type="ECO:0000313" key="4">
    <source>
        <dbReference type="Proteomes" id="UP000515697"/>
    </source>
</evidence>
<evidence type="ECO:0000256" key="1">
    <source>
        <dbReference type="SAM" id="SignalP"/>
    </source>
</evidence>
<feature type="signal peptide" evidence="1">
    <location>
        <begin position="1"/>
        <end position="18"/>
    </location>
</feature>
<dbReference type="SUPFAM" id="SSF55811">
    <property type="entry name" value="Nudix"/>
    <property type="match status" value="1"/>
</dbReference>
<dbReference type="AlphaFoldDB" id="A0A6V7SHD3"/>
<protein>
    <submittedName>
        <fullName evidence="3">Nucleoside diphosphate hydrolase, putative</fullName>
    </submittedName>
</protein>
<dbReference type="VEuPathDB" id="PlasmoDB:PVPCR_0500600"/>
<keyword evidence="1" id="KW-0732">Signal</keyword>
<dbReference type="VEuPathDB" id="PlasmoDB:PVSEL_0500590"/>
<dbReference type="PANTHER" id="PTHR10885">
    <property type="entry name" value="ISOPENTENYL-DIPHOSPHATE DELTA-ISOMERASE"/>
    <property type="match status" value="1"/>
</dbReference>
<dbReference type="Proteomes" id="UP000515697">
    <property type="component" value="Chromosome PVSEL_05"/>
</dbReference>
<dbReference type="PROSITE" id="PS51462">
    <property type="entry name" value="NUDIX"/>
    <property type="match status" value="1"/>
</dbReference>
<organism evidence="3 4">
    <name type="scientific">Plasmodium vinckei</name>
    <dbReference type="NCBI Taxonomy" id="5860"/>
    <lineage>
        <taxon>Eukaryota</taxon>
        <taxon>Sar</taxon>
        <taxon>Alveolata</taxon>
        <taxon>Apicomplexa</taxon>
        <taxon>Aconoidasida</taxon>
        <taxon>Haemosporida</taxon>
        <taxon>Plasmodiidae</taxon>
        <taxon>Plasmodium</taxon>
        <taxon>Plasmodium (Vinckeia)</taxon>
    </lineage>
</organism>
<feature type="chain" id="PRO_5027693693" evidence="1">
    <location>
        <begin position="19"/>
        <end position="224"/>
    </location>
</feature>
<dbReference type="GO" id="GO:0005737">
    <property type="term" value="C:cytoplasm"/>
    <property type="evidence" value="ECO:0007669"/>
    <property type="project" value="TreeGrafter"/>
</dbReference>
<dbReference type="VEuPathDB" id="PlasmoDB:PVLDE_1306970"/>
<dbReference type="InterPro" id="IPR015797">
    <property type="entry name" value="NUDIX_hydrolase-like_dom_sf"/>
</dbReference>
<dbReference type="VEuPathDB" id="PlasmoDB:PVBDA_1306730"/>
<dbReference type="InterPro" id="IPR000086">
    <property type="entry name" value="NUDIX_hydrolase_dom"/>
</dbReference>
<dbReference type="Pfam" id="PF00293">
    <property type="entry name" value="NUDIX"/>
    <property type="match status" value="1"/>
</dbReference>
<dbReference type="VEuPathDB" id="PlasmoDB:PVVCY_1306500"/>
<dbReference type="EMBL" id="LR865426">
    <property type="protein sequence ID" value="CAD2098538.1"/>
    <property type="molecule type" value="Genomic_DNA"/>
</dbReference>
<name>A0A6V7SHD3_PLAVN</name>
<evidence type="ECO:0000259" key="2">
    <source>
        <dbReference type="PROSITE" id="PS51462"/>
    </source>
</evidence>
<keyword evidence="3" id="KW-0378">Hydrolase</keyword>
<evidence type="ECO:0000313" key="3">
    <source>
        <dbReference type="EMBL" id="CAD2098538.1"/>
    </source>
</evidence>
<sequence>MLYYIFFFVATLLIPAFSSSSMLQQNYGKMEDTINTSFEDNKDEPVIIVDDKNNFVNYQSRKNMRLNNLWHRSSSIYVFTKIENEYFIYIHKRSKIKDYCPSYYNIGFGGVLAKGEDYLDNALKELEEESGIKKNPDQLFELGMYKFDSEYVKSYAMAYITFIDPDFMTIPQPSEVEFITRYPLKEFENFFLKEQFTEISQGIYNNFKDKLTYENLEEIFKKIN</sequence>
<dbReference type="GO" id="GO:0009240">
    <property type="term" value="P:isopentenyl diphosphate biosynthetic process"/>
    <property type="evidence" value="ECO:0007669"/>
    <property type="project" value="TreeGrafter"/>
</dbReference>
<dbReference type="GO" id="GO:0016787">
    <property type="term" value="F:hydrolase activity"/>
    <property type="evidence" value="ECO:0007669"/>
    <property type="project" value="UniProtKB-KW"/>
</dbReference>
<dbReference type="GO" id="GO:0004452">
    <property type="term" value="F:isopentenyl-diphosphate delta-isomerase activity"/>
    <property type="evidence" value="ECO:0007669"/>
    <property type="project" value="TreeGrafter"/>
</dbReference>
<reference evidence="3 4" key="1">
    <citation type="submission" date="2020-08" db="EMBL/GenBank/DDBJ databases">
        <authorList>
            <person name="Ramaprasad A."/>
        </authorList>
    </citation>
    <scope>NUCLEOTIDE SEQUENCE [LARGE SCALE GENOMIC DNA]</scope>
</reference>
<proteinExistence type="predicted"/>
<gene>
    <name evidence="3" type="ORF">PVSEL_0500590</name>
</gene>
<accession>A0A6V7SHD3</accession>
<feature type="domain" description="Nudix hydrolase" evidence="2">
    <location>
        <begin position="69"/>
        <end position="204"/>
    </location>
</feature>